<reference evidence="2" key="2">
    <citation type="submission" date="2020-05" db="UniProtKB">
        <authorList>
            <consortium name="EnsemblMetazoa"/>
        </authorList>
    </citation>
    <scope>IDENTIFICATION</scope>
    <source>
        <strain evidence="2">IAEA</strain>
    </source>
</reference>
<evidence type="ECO:0000256" key="1">
    <source>
        <dbReference type="SAM" id="Phobius"/>
    </source>
</evidence>
<reference evidence="3" key="1">
    <citation type="submission" date="2015-01" db="EMBL/GenBank/DDBJ databases">
        <authorList>
            <person name="Aksoy S."/>
            <person name="Warren W."/>
            <person name="Wilson R.K."/>
        </authorList>
    </citation>
    <scope>NUCLEOTIDE SEQUENCE [LARGE SCALE GENOMIC DNA]</scope>
    <source>
        <strain evidence="3">IAEA</strain>
    </source>
</reference>
<keyword evidence="3" id="KW-1185">Reference proteome</keyword>
<dbReference type="VEuPathDB" id="VectorBase:GPPI006516"/>
<keyword evidence="1" id="KW-0472">Membrane</keyword>
<dbReference type="AlphaFoldDB" id="A0A1B0AS17"/>
<sequence>MDCCFSNCKLRKSTDELFLFCCWCDGSAHSKCAGFKGKQFDYISFSTYALRWTCPNCRGMDVNVFKVIMQTRNDFKDVKLIMNDCLNELAMIEENFSKCKYLEQPELLLHNVRWSPASSMVSVDLTTETLSTDCPGKVSVEASIDTPVYAVPNLNLNNNLSSNNNLNNIPEVVVNSPNGHRTPQDGPISISPLPRILVAQSNVRIVDSSVTKEMNGLCNHDSVELLDLIFFNYSNVSLTRVNPYILPEDIHHPTLGINLGNLQTMQVLNKTCNKRYKFRKTNYNKLHNILIIHIVLYLIYIKLMF</sequence>
<evidence type="ECO:0000313" key="2">
    <source>
        <dbReference type="EnsemblMetazoa" id="GPPI006516-PA"/>
    </source>
</evidence>
<evidence type="ECO:0000313" key="3">
    <source>
        <dbReference type="Proteomes" id="UP000092460"/>
    </source>
</evidence>
<organism evidence="2 3">
    <name type="scientific">Glossina palpalis gambiensis</name>
    <dbReference type="NCBI Taxonomy" id="67801"/>
    <lineage>
        <taxon>Eukaryota</taxon>
        <taxon>Metazoa</taxon>
        <taxon>Ecdysozoa</taxon>
        <taxon>Arthropoda</taxon>
        <taxon>Hexapoda</taxon>
        <taxon>Insecta</taxon>
        <taxon>Pterygota</taxon>
        <taxon>Neoptera</taxon>
        <taxon>Endopterygota</taxon>
        <taxon>Diptera</taxon>
        <taxon>Brachycera</taxon>
        <taxon>Muscomorpha</taxon>
        <taxon>Hippoboscoidea</taxon>
        <taxon>Glossinidae</taxon>
        <taxon>Glossina</taxon>
    </lineage>
</organism>
<name>A0A1B0AS17_9MUSC</name>
<protein>
    <submittedName>
        <fullName evidence="2">Uncharacterized protein</fullName>
    </submittedName>
</protein>
<dbReference type="Proteomes" id="UP000092460">
    <property type="component" value="Unassembled WGS sequence"/>
</dbReference>
<dbReference type="EnsemblMetazoa" id="GPPI006516-RA">
    <property type="protein sequence ID" value="GPPI006516-PA"/>
    <property type="gene ID" value="GPPI006516"/>
</dbReference>
<keyword evidence="1" id="KW-1133">Transmembrane helix</keyword>
<dbReference type="EMBL" id="JXJN01002649">
    <property type="status" value="NOT_ANNOTATED_CDS"/>
    <property type="molecule type" value="Genomic_DNA"/>
</dbReference>
<dbReference type="STRING" id="67801.A0A1B0AS17"/>
<dbReference type="EMBL" id="JXJN01002650">
    <property type="status" value="NOT_ANNOTATED_CDS"/>
    <property type="molecule type" value="Genomic_DNA"/>
</dbReference>
<accession>A0A1B0AS17</accession>
<feature type="transmembrane region" description="Helical" evidence="1">
    <location>
        <begin position="286"/>
        <end position="303"/>
    </location>
</feature>
<proteinExistence type="predicted"/>
<keyword evidence="1" id="KW-0812">Transmembrane</keyword>